<evidence type="ECO:0000256" key="2">
    <source>
        <dbReference type="ARBA" id="ARBA00004721"/>
    </source>
</evidence>
<evidence type="ECO:0000313" key="10">
    <source>
        <dbReference type="Proteomes" id="UP001610444"/>
    </source>
</evidence>
<sequence>MTVNPGSKSHHPKAGLLSYLPAALVPYGELLRVHRALGYYLNTSPYVVGIAYSAATAPTKLPLDLLLDRLLLLTLWSFILRSAGCAWNDLIDVDIDRQISRTQSRPLARGAISLSTATIFTACLFALGCSLFLFLPRQCAFEAGIEVFFALLYPFGKRFTDHPQLILVNIAWAIPMAMHSLGVEPGSQLLSSICLCVFIATVIVLIDLVYSRQDTEEDLKVGVKSMAVRYRDCIDTLAYSLFAISTLALLFGGLLGGLRVPFVVFSVGGHIVGFWRFLRASLQTGPAGVESRAKSSCLMASVFWLLGLGIEYAVGSRDSPDD</sequence>
<proteinExistence type="inferred from homology"/>
<evidence type="ECO:0000256" key="3">
    <source>
        <dbReference type="ARBA" id="ARBA00005985"/>
    </source>
</evidence>
<keyword evidence="10" id="KW-1185">Reference proteome</keyword>
<evidence type="ECO:0000256" key="7">
    <source>
        <dbReference type="ARBA" id="ARBA00023136"/>
    </source>
</evidence>
<dbReference type="InterPro" id="IPR044878">
    <property type="entry name" value="UbiA_sf"/>
</dbReference>
<dbReference type="Proteomes" id="UP001610444">
    <property type="component" value="Unassembled WGS sequence"/>
</dbReference>
<comment type="similarity">
    <text evidence="3">Belongs to the UbiA prenyltransferase family.</text>
</comment>
<keyword evidence="4" id="KW-0808">Transferase</keyword>
<evidence type="ECO:0000256" key="4">
    <source>
        <dbReference type="ARBA" id="ARBA00022679"/>
    </source>
</evidence>
<dbReference type="CDD" id="cd13959">
    <property type="entry name" value="PT_UbiA_COQ2"/>
    <property type="match status" value="1"/>
</dbReference>
<organism evidence="9 10">
    <name type="scientific">Aspergillus pseudodeflectus</name>
    <dbReference type="NCBI Taxonomy" id="176178"/>
    <lineage>
        <taxon>Eukaryota</taxon>
        <taxon>Fungi</taxon>
        <taxon>Dikarya</taxon>
        <taxon>Ascomycota</taxon>
        <taxon>Pezizomycotina</taxon>
        <taxon>Eurotiomycetes</taxon>
        <taxon>Eurotiomycetidae</taxon>
        <taxon>Eurotiales</taxon>
        <taxon>Aspergillaceae</taxon>
        <taxon>Aspergillus</taxon>
        <taxon>Aspergillus subgen. Nidulantes</taxon>
    </lineage>
</organism>
<keyword evidence="5 8" id="KW-0812">Transmembrane</keyword>
<feature type="transmembrane region" description="Helical" evidence="8">
    <location>
        <begin position="70"/>
        <end position="90"/>
    </location>
</feature>
<evidence type="ECO:0000256" key="5">
    <source>
        <dbReference type="ARBA" id="ARBA00022692"/>
    </source>
</evidence>
<reference evidence="9 10" key="1">
    <citation type="submission" date="2024-07" db="EMBL/GenBank/DDBJ databases">
        <title>Section-level genome sequencing and comparative genomics of Aspergillus sections Usti and Cavernicolus.</title>
        <authorList>
            <consortium name="Lawrence Berkeley National Laboratory"/>
            <person name="Nybo J.L."/>
            <person name="Vesth T.C."/>
            <person name="Theobald S."/>
            <person name="Frisvad J.C."/>
            <person name="Larsen T.O."/>
            <person name="Kjaerboelling I."/>
            <person name="Rothschild-Mancinelli K."/>
            <person name="Lyhne E.K."/>
            <person name="Kogle M.E."/>
            <person name="Barry K."/>
            <person name="Clum A."/>
            <person name="Na H."/>
            <person name="Ledsgaard L."/>
            <person name="Lin J."/>
            <person name="Lipzen A."/>
            <person name="Kuo A."/>
            <person name="Riley R."/>
            <person name="Mondo S."/>
            <person name="LaButti K."/>
            <person name="Haridas S."/>
            <person name="Pangalinan J."/>
            <person name="Salamov A.A."/>
            <person name="Simmons B.A."/>
            <person name="Magnuson J.K."/>
            <person name="Chen J."/>
            <person name="Drula E."/>
            <person name="Henrissat B."/>
            <person name="Wiebenga A."/>
            <person name="Lubbers R.J."/>
            <person name="Gomes A.C."/>
            <person name="Macurrencykelacurrency M.R."/>
            <person name="Stajich J."/>
            <person name="Grigoriev I.V."/>
            <person name="Mortensen U.H."/>
            <person name="De vries R.P."/>
            <person name="Baker S.E."/>
            <person name="Andersen M.R."/>
        </authorList>
    </citation>
    <scope>NUCLEOTIDE SEQUENCE [LARGE SCALE GENOMIC DNA]</scope>
    <source>
        <strain evidence="9 10">CBS 756.74</strain>
    </source>
</reference>
<dbReference type="PANTHER" id="PTHR11048:SF39">
    <property type="entry name" value="POLYPRENYL TRANSFERASE AUSN"/>
    <property type="match status" value="1"/>
</dbReference>
<keyword evidence="7 8" id="KW-0472">Membrane</keyword>
<dbReference type="Pfam" id="PF01040">
    <property type="entry name" value="UbiA"/>
    <property type="match status" value="1"/>
</dbReference>
<comment type="caution">
    <text evidence="9">The sequence shown here is derived from an EMBL/GenBank/DDBJ whole genome shotgun (WGS) entry which is preliminary data.</text>
</comment>
<evidence type="ECO:0000256" key="1">
    <source>
        <dbReference type="ARBA" id="ARBA00004141"/>
    </source>
</evidence>
<dbReference type="RefSeq" id="XP_070895363.1">
    <property type="nucleotide sequence ID" value="XM_071043368.1"/>
</dbReference>
<dbReference type="InterPro" id="IPR039653">
    <property type="entry name" value="Prenyltransferase"/>
</dbReference>
<name>A0ABR4JT42_9EURO</name>
<keyword evidence="6 8" id="KW-1133">Transmembrane helix</keyword>
<feature type="transmembrane region" description="Helical" evidence="8">
    <location>
        <begin position="189"/>
        <end position="210"/>
    </location>
</feature>
<dbReference type="InterPro" id="IPR000537">
    <property type="entry name" value="UbiA_prenyltransferase"/>
</dbReference>
<dbReference type="Gene3D" id="1.10.357.140">
    <property type="entry name" value="UbiA prenyltransferase"/>
    <property type="match status" value="1"/>
</dbReference>
<feature type="transmembrane region" description="Helical" evidence="8">
    <location>
        <begin position="236"/>
        <end position="254"/>
    </location>
</feature>
<comment type="pathway">
    <text evidence="2">Secondary metabolite biosynthesis; terpenoid biosynthesis.</text>
</comment>
<dbReference type="GeneID" id="98158532"/>
<dbReference type="PANTHER" id="PTHR11048">
    <property type="entry name" value="PRENYLTRANSFERASES"/>
    <property type="match status" value="1"/>
</dbReference>
<comment type="subcellular location">
    <subcellularLocation>
        <location evidence="1">Membrane</location>
        <topology evidence="1">Multi-pass membrane protein</topology>
    </subcellularLocation>
</comment>
<accession>A0ABR4JT42</accession>
<protein>
    <submittedName>
        <fullName evidence="9">UbiA prenyltransferase family-domain-containing protein</fullName>
    </submittedName>
</protein>
<gene>
    <name evidence="9" type="ORF">BJX68DRAFT_257558</name>
</gene>
<evidence type="ECO:0000313" key="9">
    <source>
        <dbReference type="EMBL" id="KAL2842996.1"/>
    </source>
</evidence>
<dbReference type="Gene3D" id="1.20.120.1780">
    <property type="entry name" value="UbiA prenyltransferase"/>
    <property type="match status" value="1"/>
</dbReference>
<dbReference type="EMBL" id="JBFXLR010000048">
    <property type="protein sequence ID" value="KAL2842996.1"/>
    <property type="molecule type" value="Genomic_DNA"/>
</dbReference>
<evidence type="ECO:0000256" key="8">
    <source>
        <dbReference type="SAM" id="Phobius"/>
    </source>
</evidence>
<evidence type="ECO:0000256" key="6">
    <source>
        <dbReference type="ARBA" id="ARBA00022989"/>
    </source>
</evidence>
<feature type="transmembrane region" description="Helical" evidence="8">
    <location>
        <begin position="111"/>
        <end position="134"/>
    </location>
</feature>